<feature type="compositionally biased region" description="Low complexity" evidence="2">
    <location>
        <begin position="207"/>
        <end position="218"/>
    </location>
</feature>
<dbReference type="Pfam" id="PF00379">
    <property type="entry name" value="Chitin_bind_4"/>
    <property type="match status" value="1"/>
</dbReference>
<evidence type="ECO:0000313" key="4">
    <source>
        <dbReference type="EMBL" id="KAL1402137.1"/>
    </source>
</evidence>
<feature type="chain" id="PRO_5044758436" evidence="3">
    <location>
        <begin position="20"/>
        <end position="499"/>
    </location>
</feature>
<dbReference type="EMBL" id="JBEHCU010003487">
    <property type="protein sequence ID" value="KAL1402137.1"/>
    <property type="molecule type" value="Genomic_DNA"/>
</dbReference>
<name>A0ABD1DRE7_CULPP</name>
<dbReference type="AlphaFoldDB" id="A0ABD1DRE7"/>
<sequence>MNKTNFFPVLVALFSIVCALNNENIDIHVNVDPDSKAYHQFKTREGSFNYGYNVAKKMFNQFQHKVRGPDDVTYGCYGFVDPENGTHLYHYVSDLKGYRVVAPNKTTKIYRQRVTDSVKQLLNAVEESIPWERLYFPEVCRHLYISQKESNQFSIPEGYDVDDYGSLVASTPKPKLVTPAPPASVTIPRVVPVTVKAPARLTPPPLTTSRPTARRTAPPQTPAPPRNNNNNNFNVPSGSVTIFQGSTPLRVSPTTPRPTQLSPVSPAAQSPSFVQIAPSAPFGSPSPVSQATTPRSTRVPLGTPAPRFSVNDYPSKIVQKPIEIVPNLKPGAVSRRPQDNNILNLATTQSETVLIPKDLDNQVDLVAIGQDIQEVKATLKKLFQHLLSRNADCNVPAAAAPPTPSYDQRVVPGAGPATGGSQVTAFLPLIVTDFYPGAGAPSSAGAPLDLRVGGVPSSPAVPAAGHPLGALKLALPAYPASAYHAPPQCPVCRSDSGKK</sequence>
<evidence type="ECO:0000256" key="1">
    <source>
        <dbReference type="PROSITE-ProRule" id="PRU00497"/>
    </source>
</evidence>
<evidence type="ECO:0000313" key="5">
    <source>
        <dbReference type="Proteomes" id="UP001562425"/>
    </source>
</evidence>
<feature type="compositionally biased region" description="Polar residues" evidence="2">
    <location>
        <begin position="233"/>
        <end position="273"/>
    </location>
</feature>
<keyword evidence="3" id="KW-0732">Signal</keyword>
<dbReference type="GO" id="GO:0042302">
    <property type="term" value="F:structural constituent of cuticle"/>
    <property type="evidence" value="ECO:0007669"/>
    <property type="project" value="UniProtKB-UniRule"/>
</dbReference>
<dbReference type="Proteomes" id="UP001562425">
    <property type="component" value="Unassembled WGS sequence"/>
</dbReference>
<evidence type="ECO:0000256" key="3">
    <source>
        <dbReference type="SAM" id="SignalP"/>
    </source>
</evidence>
<keyword evidence="1" id="KW-0193">Cuticle</keyword>
<proteinExistence type="predicted"/>
<dbReference type="PROSITE" id="PS51155">
    <property type="entry name" value="CHIT_BIND_RR_2"/>
    <property type="match status" value="1"/>
</dbReference>
<evidence type="ECO:0000256" key="2">
    <source>
        <dbReference type="SAM" id="MobiDB-lite"/>
    </source>
</evidence>
<reference evidence="4 5" key="1">
    <citation type="submission" date="2024-05" db="EMBL/GenBank/DDBJ databases">
        <title>Culex pipiens pipiens assembly and annotation.</title>
        <authorList>
            <person name="Alout H."/>
            <person name="Durand T."/>
        </authorList>
    </citation>
    <scope>NUCLEOTIDE SEQUENCE [LARGE SCALE GENOMIC DNA]</scope>
    <source>
        <strain evidence="4">HA-2024</strain>
        <tissue evidence="4">Whole body</tissue>
    </source>
</reference>
<feature type="signal peptide" evidence="3">
    <location>
        <begin position="1"/>
        <end position="19"/>
    </location>
</feature>
<feature type="region of interest" description="Disordered" evidence="2">
    <location>
        <begin position="198"/>
        <end position="307"/>
    </location>
</feature>
<comment type="caution">
    <text evidence="4">The sequence shown here is derived from an EMBL/GenBank/DDBJ whole genome shotgun (WGS) entry which is preliminary data.</text>
</comment>
<protein>
    <submittedName>
        <fullName evidence="4">Uncharacterized protein</fullName>
    </submittedName>
</protein>
<gene>
    <name evidence="4" type="ORF">pipiens_006213</name>
</gene>
<feature type="compositionally biased region" description="Polar residues" evidence="2">
    <location>
        <begin position="286"/>
        <end position="296"/>
    </location>
</feature>
<organism evidence="4 5">
    <name type="scientific">Culex pipiens pipiens</name>
    <name type="common">Northern house mosquito</name>
    <dbReference type="NCBI Taxonomy" id="38569"/>
    <lineage>
        <taxon>Eukaryota</taxon>
        <taxon>Metazoa</taxon>
        <taxon>Ecdysozoa</taxon>
        <taxon>Arthropoda</taxon>
        <taxon>Hexapoda</taxon>
        <taxon>Insecta</taxon>
        <taxon>Pterygota</taxon>
        <taxon>Neoptera</taxon>
        <taxon>Endopterygota</taxon>
        <taxon>Diptera</taxon>
        <taxon>Nematocera</taxon>
        <taxon>Culicoidea</taxon>
        <taxon>Culicidae</taxon>
        <taxon>Culicinae</taxon>
        <taxon>Culicini</taxon>
        <taxon>Culex</taxon>
        <taxon>Culex</taxon>
    </lineage>
</organism>
<keyword evidence="5" id="KW-1185">Reference proteome</keyword>
<accession>A0ABD1DRE7</accession>
<dbReference type="InterPro" id="IPR000618">
    <property type="entry name" value="Insect_cuticle"/>
</dbReference>